<dbReference type="InterPro" id="IPR005835">
    <property type="entry name" value="NTP_transferase_dom"/>
</dbReference>
<feature type="domain" description="MannoseP isomerase/GMP-like beta-helix" evidence="11">
    <location>
        <begin position="311"/>
        <end position="359"/>
    </location>
</feature>
<evidence type="ECO:0000256" key="8">
    <source>
        <dbReference type="RuleBase" id="RU004190"/>
    </source>
</evidence>
<dbReference type="CDD" id="cd02509">
    <property type="entry name" value="GDP-M1P_Guanylyltransferase"/>
    <property type="match status" value="1"/>
</dbReference>
<evidence type="ECO:0000259" key="10">
    <source>
        <dbReference type="Pfam" id="PF01050"/>
    </source>
</evidence>
<dbReference type="GO" id="GO:0009298">
    <property type="term" value="P:GDP-mannose biosynthetic process"/>
    <property type="evidence" value="ECO:0007669"/>
    <property type="project" value="TreeGrafter"/>
</dbReference>
<accession>A0A1G7BT59</accession>
<feature type="domain" description="Mannose-6-phosphate isomerase type II C-terminal" evidence="10">
    <location>
        <begin position="366"/>
        <end position="477"/>
    </location>
</feature>
<dbReference type="FunFam" id="2.60.120.10:FF:000032">
    <property type="entry name" value="Mannose-1-phosphate guanylyltransferase/mannose-6-phosphate isomerase"/>
    <property type="match status" value="1"/>
</dbReference>
<dbReference type="AlphaFoldDB" id="A0A1G7BT59"/>
<evidence type="ECO:0000256" key="6">
    <source>
        <dbReference type="ARBA" id="ARBA00023134"/>
    </source>
</evidence>
<dbReference type="Pfam" id="PF22640">
    <property type="entry name" value="ManC_GMP_beta-helix"/>
    <property type="match status" value="1"/>
</dbReference>
<dbReference type="Pfam" id="PF00483">
    <property type="entry name" value="NTP_transferase"/>
    <property type="match status" value="1"/>
</dbReference>
<dbReference type="NCBIfam" id="TIGR01479">
    <property type="entry name" value="GMP_PMI"/>
    <property type="match status" value="1"/>
</dbReference>
<keyword evidence="6" id="KW-0342">GTP-binding</keyword>
<evidence type="ECO:0000259" key="11">
    <source>
        <dbReference type="Pfam" id="PF22640"/>
    </source>
</evidence>
<dbReference type="Gene3D" id="2.60.120.10">
    <property type="entry name" value="Jelly Rolls"/>
    <property type="match status" value="1"/>
</dbReference>
<keyword evidence="13" id="KW-1185">Reference proteome</keyword>
<sequence>MLIPVILSGGIGARLWPVSRQSQPKPFMQLADGESLIQKTFTRLEALGDLAEILVVTNRDHYFQTLDAYQVLPLSQRCGLRFVLEPCGRNTAPAIALAALQVAELYGDSAQLLVLPADHLIARTADFAAAVALARQLAARDYLVTFGLKPQRPDTGFGYIEAGEPFCDCAAPAGLEAAAVSRFAEKPSQHRAEEYLASGRHLWNAGIFCFSAGALLAGLQRYTPDLFDAVSLCWQQTRRDIEPLQLPAPLFSEVPDISIDYALLERADNVAVIRCDLGWDDVGSWDALAAQLPADAQGNRREGAGEVLLHASRNCYVRSEERLVTAVGVENLIIIDTADALLVLDRRHCQDVKVLVDQLKRQGHPCYHNHRTVHRPWGTYTVLEQGERFKIKRIVVKPAASLSLQMHYHRCEHWVVVSGTARIINGDKEMLLCTNESTYIPAGHRHRLENPGRVPLVMIEVQSGEYLEEDDIVRFDDVYQRVGNTIYESC</sequence>
<reference evidence="13" key="1">
    <citation type="submission" date="2016-10" db="EMBL/GenBank/DDBJ databases">
        <authorList>
            <person name="Varghese N."/>
            <person name="Submissions S."/>
        </authorList>
    </citation>
    <scope>NUCLEOTIDE SEQUENCE [LARGE SCALE GENOMIC DNA]</scope>
    <source>
        <strain evidence="13">DSM 8987</strain>
    </source>
</reference>
<dbReference type="GO" id="GO:0000271">
    <property type="term" value="P:polysaccharide biosynthetic process"/>
    <property type="evidence" value="ECO:0007669"/>
    <property type="project" value="InterPro"/>
</dbReference>
<dbReference type="Proteomes" id="UP000243205">
    <property type="component" value="Unassembled WGS sequence"/>
</dbReference>
<evidence type="ECO:0000256" key="4">
    <source>
        <dbReference type="ARBA" id="ARBA00022695"/>
    </source>
</evidence>
<dbReference type="SUPFAM" id="SSF53448">
    <property type="entry name" value="Nucleotide-diphospho-sugar transferases"/>
    <property type="match status" value="1"/>
</dbReference>
<evidence type="ECO:0000256" key="3">
    <source>
        <dbReference type="ARBA" id="ARBA00022679"/>
    </source>
</evidence>
<dbReference type="Gene3D" id="3.90.550.10">
    <property type="entry name" value="Spore Coat Polysaccharide Biosynthesis Protein SpsA, Chain A"/>
    <property type="match status" value="1"/>
</dbReference>
<dbReference type="PANTHER" id="PTHR46390:SF1">
    <property type="entry name" value="MANNOSE-1-PHOSPHATE GUANYLYLTRANSFERASE"/>
    <property type="match status" value="1"/>
</dbReference>
<dbReference type="SUPFAM" id="SSF51182">
    <property type="entry name" value="RmlC-like cupins"/>
    <property type="match status" value="1"/>
</dbReference>
<dbReference type="FunFam" id="3.90.550.10:FF:000046">
    <property type="entry name" value="Mannose-1-phosphate guanylyltransferase (GDP)"/>
    <property type="match status" value="1"/>
</dbReference>
<dbReference type="Pfam" id="PF01050">
    <property type="entry name" value="MannoseP_isomer"/>
    <property type="match status" value="1"/>
</dbReference>
<evidence type="ECO:0000256" key="1">
    <source>
        <dbReference type="ARBA" id="ARBA00006115"/>
    </source>
</evidence>
<protein>
    <recommendedName>
        <fullName evidence="2">mannose-1-phosphate guanylyltransferase</fullName>
        <ecNumber evidence="2">2.7.7.13</ecNumber>
    </recommendedName>
</protein>
<dbReference type="InterPro" id="IPR001538">
    <property type="entry name" value="Man6P_isomerase-2_C"/>
</dbReference>
<dbReference type="GO" id="GO:0004475">
    <property type="term" value="F:mannose-1-phosphate guanylyltransferase (GTP) activity"/>
    <property type="evidence" value="ECO:0007669"/>
    <property type="project" value="UniProtKB-EC"/>
</dbReference>
<keyword evidence="4 12" id="KW-0548">Nucleotidyltransferase</keyword>
<name>A0A1G7BT59_9BACT</name>
<dbReference type="EC" id="2.7.7.13" evidence="2"/>
<gene>
    <name evidence="12" type="ORF">SAMN05661003_10740</name>
</gene>
<dbReference type="InterPro" id="IPR049577">
    <property type="entry name" value="GMPP_N"/>
</dbReference>
<dbReference type="InterPro" id="IPR029044">
    <property type="entry name" value="Nucleotide-diphossugar_trans"/>
</dbReference>
<proteinExistence type="inferred from homology"/>
<comment type="similarity">
    <text evidence="1 8">Belongs to the mannose-6-phosphate isomerase type 2 family.</text>
</comment>
<evidence type="ECO:0000313" key="12">
    <source>
        <dbReference type="EMBL" id="SDE30321.1"/>
    </source>
</evidence>
<dbReference type="InterPro" id="IPR054566">
    <property type="entry name" value="ManC/GMP-like_b-helix"/>
</dbReference>
<keyword evidence="5" id="KW-0547">Nucleotide-binding</keyword>
<feature type="domain" description="Nucleotidyl transferase" evidence="9">
    <location>
        <begin position="4"/>
        <end position="292"/>
    </location>
</feature>
<dbReference type="InterPro" id="IPR051161">
    <property type="entry name" value="Mannose-6P_isomerase_type2"/>
</dbReference>
<dbReference type="PANTHER" id="PTHR46390">
    <property type="entry name" value="MANNOSE-1-PHOSPHATE GUANYLYLTRANSFERASE"/>
    <property type="match status" value="1"/>
</dbReference>
<dbReference type="InterPro" id="IPR006375">
    <property type="entry name" value="Man1P_GuaTrfase/Man6P_Isoase"/>
</dbReference>
<evidence type="ECO:0000256" key="7">
    <source>
        <dbReference type="ARBA" id="ARBA00047343"/>
    </source>
</evidence>
<dbReference type="EMBL" id="FNAQ01000007">
    <property type="protein sequence ID" value="SDE30321.1"/>
    <property type="molecule type" value="Genomic_DNA"/>
</dbReference>
<evidence type="ECO:0000256" key="5">
    <source>
        <dbReference type="ARBA" id="ARBA00022741"/>
    </source>
</evidence>
<evidence type="ECO:0000259" key="9">
    <source>
        <dbReference type="Pfam" id="PF00483"/>
    </source>
</evidence>
<organism evidence="12 13">
    <name type="scientific">Desulfuromonas thiophila</name>
    <dbReference type="NCBI Taxonomy" id="57664"/>
    <lineage>
        <taxon>Bacteria</taxon>
        <taxon>Pseudomonadati</taxon>
        <taxon>Thermodesulfobacteriota</taxon>
        <taxon>Desulfuromonadia</taxon>
        <taxon>Desulfuromonadales</taxon>
        <taxon>Desulfuromonadaceae</taxon>
        <taxon>Desulfuromonas</taxon>
    </lineage>
</organism>
<dbReference type="InterPro" id="IPR011051">
    <property type="entry name" value="RmlC_Cupin_sf"/>
</dbReference>
<comment type="catalytic activity">
    <reaction evidence="7">
        <text>alpha-D-mannose 1-phosphate + GTP + H(+) = GDP-alpha-D-mannose + diphosphate</text>
        <dbReference type="Rhea" id="RHEA:15229"/>
        <dbReference type="ChEBI" id="CHEBI:15378"/>
        <dbReference type="ChEBI" id="CHEBI:33019"/>
        <dbReference type="ChEBI" id="CHEBI:37565"/>
        <dbReference type="ChEBI" id="CHEBI:57527"/>
        <dbReference type="ChEBI" id="CHEBI:58409"/>
        <dbReference type="EC" id="2.7.7.13"/>
    </reaction>
</comment>
<evidence type="ECO:0000256" key="2">
    <source>
        <dbReference type="ARBA" id="ARBA00012387"/>
    </source>
</evidence>
<evidence type="ECO:0000313" key="13">
    <source>
        <dbReference type="Proteomes" id="UP000243205"/>
    </source>
</evidence>
<dbReference type="STRING" id="57664.SAMN05661003_10740"/>
<keyword evidence="3 12" id="KW-0808">Transferase</keyword>
<dbReference type="GO" id="GO:0005525">
    <property type="term" value="F:GTP binding"/>
    <property type="evidence" value="ECO:0007669"/>
    <property type="project" value="UniProtKB-KW"/>
</dbReference>
<dbReference type="InterPro" id="IPR014710">
    <property type="entry name" value="RmlC-like_jellyroll"/>
</dbReference>
<dbReference type="CDD" id="cd02213">
    <property type="entry name" value="cupin_PMI_typeII_C"/>
    <property type="match status" value="1"/>
</dbReference>